<keyword evidence="3" id="KW-1185">Reference proteome</keyword>
<dbReference type="AlphaFoldDB" id="A0A545AZV8"/>
<dbReference type="EMBL" id="VIRS01000001">
    <property type="protein sequence ID" value="TQS46860.1"/>
    <property type="molecule type" value="Genomic_DNA"/>
</dbReference>
<accession>A0A545AZV8</accession>
<dbReference type="RefSeq" id="WP_142702478.1">
    <property type="nucleotide sequence ID" value="NZ_VIRS01000001.1"/>
</dbReference>
<dbReference type="Proteomes" id="UP000317982">
    <property type="component" value="Unassembled WGS sequence"/>
</dbReference>
<sequence length="120" mass="13050">MSGGESWREALRFLNDFAVSTGPHARMFLPGVRRVQVVNRGRGGWVRLDFYGYSLADATDLATRLLLPDPEPVDARDADFAFEGIPSNEPPDGDGAAVRLRPSPKLPTLAAHHDLPGAIE</sequence>
<proteinExistence type="predicted"/>
<gene>
    <name evidence="2" type="ORF">FL583_00855</name>
</gene>
<protein>
    <submittedName>
        <fullName evidence="2">Uncharacterized protein</fullName>
    </submittedName>
</protein>
<reference evidence="2 3" key="1">
    <citation type="submission" date="2019-07" db="EMBL/GenBank/DDBJ databases">
        <title>Cryptosporangium phraense sp. nov., isolated from plant litter.</title>
        <authorList>
            <person name="Suriyachadkun C."/>
        </authorList>
    </citation>
    <scope>NUCLEOTIDE SEQUENCE [LARGE SCALE GENOMIC DNA]</scope>
    <source>
        <strain evidence="2 3">A-T 5661</strain>
    </source>
</reference>
<feature type="compositionally biased region" description="Basic and acidic residues" evidence="1">
    <location>
        <begin position="111"/>
        <end position="120"/>
    </location>
</feature>
<comment type="caution">
    <text evidence="2">The sequence shown here is derived from an EMBL/GenBank/DDBJ whole genome shotgun (WGS) entry which is preliminary data.</text>
</comment>
<name>A0A545AZV8_9ACTN</name>
<evidence type="ECO:0000313" key="2">
    <source>
        <dbReference type="EMBL" id="TQS46860.1"/>
    </source>
</evidence>
<dbReference type="InParanoid" id="A0A545AZV8"/>
<organism evidence="2 3">
    <name type="scientific">Cryptosporangium phraense</name>
    <dbReference type="NCBI Taxonomy" id="2593070"/>
    <lineage>
        <taxon>Bacteria</taxon>
        <taxon>Bacillati</taxon>
        <taxon>Actinomycetota</taxon>
        <taxon>Actinomycetes</taxon>
        <taxon>Cryptosporangiales</taxon>
        <taxon>Cryptosporangiaceae</taxon>
        <taxon>Cryptosporangium</taxon>
    </lineage>
</organism>
<feature type="region of interest" description="Disordered" evidence="1">
    <location>
        <begin position="82"/>
        <end position="120"/>
    </location>
</feature>
<evidence type="ECO:0000256" key="1">
    <source>
        <dbReference type="SAM" id="MobiDB-lite"/>
    </source>
</evidence>
<evidence type="ECO:0000313" key="3">
    <source>
        <dbReference type="Proteomes" id="UP000317982"/>
    </source>
</evidence>